<sequence length="177" mass="19227">MAASLDLPNFEPCDHLEYLMMIKEANRAHEGICKIRAIALPPSPRTDGYSELIGDLFEDVLGSLTSLLSKLKTSSRAECVLIAKLCAQECGDVHASLAMKLWEPLKLNQVYVNDGYAGLDTDEYQQGGDTVQNEPPIASDTSCDAPIILISRRWVSEHLKGLYTSTSHGDGASSNNG</sequence>
<organism evidence="1 2">
    <name type="scientific">Asparagus officinalis</name>
    <name type="common">Garden asparagus</name>
    <dbReference type="NCBI Taxonomy" id="4686"/>
    <lineage>
        <taxon>Eukaryota</taxon>
        <taxon>Viridiplantae</taxon>
        <taxon>Streptophyta</taxon>
        <taxon>Embryophyta</taxon>
        <taxon>Tracheophyta</taxon>
        <taxon>Spermatophyta</taxon>
        <taxon>Magnoliopsida</taxon>
        <taxon>Liliopsida</taxon>
        <taxon>Asparagales</taxon>
        <taxon>Asparagaceae</taxon>
        <taxon>Asparagoideae</taxon>
        <taxon>Asparagus</taxon>
    </lineage>
</organism>
<dbReference type="EMBL" id="CM007384">
    <property type="protein sequence ID" value="ONK72087.1"/>
    <property type="molecule type" value="Genomic_DNA"/>
</dbReference>
<protein>
    <submittedName>
        <fullName evidence="1">Uncharacterized protein</fullName>
    </submittedName>
</protein>
<evidence type="ECO:0000313" key="2">
    <source>
        <dbReference type="Proteomes" id="UP000243459"/>
    </source>
</evidence>
<gene>
    <name evidence="1" type="ORF">A4U43_C04F15580</name>
</gene>
<accession>A0A5P1F3U3</accession>
<keyword evidence="2" id="KW-1185">Reference proteome</keyword>
<dbReference type="Gramene" id="ONK72087">
    <property type="protein sequence ID" value="ONK72087"/>
    <property type="gene ID" value="A4U43_C04F15580"/>
</dbReference>
<name>A0A5P1F3U3_ASPOF</name>
<dbReference type="Proteomes" id="UP000243459">
    <property type="component" value="Chromosome 4"/>
</dbReference>
<proteinExistence type="predicted"/>
<reference evidence="2" key="1">
    <citation type="journal article" date="2017" name="Nat. Commun.">
        <title>The asparagus genome sheds light on the origin and evolution of a young Y chromosome.</title>
        <authorList>
            <person name="Harkess A."/>
            <person name="Zhou J."/>
            <person name="Xu C."/>
            <person name="Bowers J.E."/>
            <person name="Van der Hulst R."/>
            <person name="Ayyampalayam S."/>
            <person name="Mercati F."/>
            <person name="Riccardi P."/>
            <person name="McKain M.R."/>
            <person name="Kakrana A."/>
            <person name="Tang H."/>
            <person name="Ray J."/>
            <person name="Groenendijk J."/>
            <person name="Arikit S."/>
            <person name="Mathioni S.M."/>
            <person name="Nakano M."/>
            <person name="Shan H."/>
            <person name="Telgmann-Rauber A."/>
            <person name="Kanno A."/>
            <person name="Yue Z."/>
            <person name="Chen H."/>
            <person name="Li W."/>
            <person name="Chen Y."/>
            <person name="Xu X."/>
            <person name="Zhang Y."/>
            <person name="Luo S."/>
            <person name="Chen H."/>
            <person name="Gao J."/>
            <person name="Mao Z."/>
            <person name="Pires J.C."/>
            <person name="Luo M."/>
            <person name="Kudrna D."/>
            <person name="Wing R.A."/>
            <person name="Meyers B.C."/>
            <person name="Yi K."/>
            <person name="Kong H."/>
            <person name="Lavrijsen P."/>
            <person name="Sunseri F."/>
            <person name="Falavigna A."/>
            <person name="Ye Y."/>
            <person name="Leebens-Mack J.H."/>
            <person name="Chen G."/>
        </authorList>
    </citation>
    <scope>NUCLEOTIDE SEQUENCE [LARGE SCALE GENOMIC DNA]</scope>
    <source>
        <strain evidence="2">cv. DH0086</strain>
    </source>
</reference>
<dbReference type="AlphaFoldDB" id="A0A5P1F3U3"/>
<evidence type="ECO:0000313" key="1">
    <source>
        <dbReference type="EMBL" id="ONK72087.1"/>
    </source>
</evidence>